<dbReference type="InterPro" id="IPR004105">
    <property type="entry name" value="CheA-like_dim"/>
</dbReference>
<dbReference type="GO" id="GO:0000155">
    <property type="term" value="F:phosphorelay sensor kinase activity"/>
    <property type="evidence" value="ECO:0007669"/>
    <property type="project" value="InterPro"/>
</dbReference>
<dbReference type="InterPro" id="IPR037006">
    <property type="entry name" value="CheA-like_homodim_sf"/>
</dbReference>
<evidence type="ECO:0000256" key="7">
    <source>
        <dbReference type="ARBA" id="ARBA00022741"/>
    </source>
</evidence>
<keyword evidence="9" id="KW-0067">ATP-binding</keyword>
<dbReference type="EC" id="2.7.13.3" evidence="2"/>
<evidence type="ECO:0000256" key="8">
    <source>
        <dbReference type="ARBA" id="ARBA00022777"/>
    </source>
</evidence>
<gene>
    <name evidence="16" type="ORF">N825_24095</name>
</gene>
<dbReference type="InterPro" id="IPR036061">
    <property type="entry name" value="CheW-like_dom_sf"/>
</dbReference>
<keyword evidence="4" id="KW-0145">Chemotaxis</keyword>
<dbReference type="Pfam" id="PF02895">
    <property type="entry name" value="H-kinase_dim"/>
    <property type="match status" value="1"/>
</dbReference>
<keyword evidence="17" id="KW-1185">Reference proteome</keyword>
<evidence type="ECO:0000313" key="16">
    <source>
        <dbReference type="EMBL" id="EWY41632.1"/>
    </source>
</evidence>
<dbReference type="EMBL" id="AVFL01000003">
    <property type="protein sequence ID" value="EWY41632.1"/>
    <property type="molecule type" value="Genomic_DNA"/>
</dbReference>
<dbReference type="InterPro" id="IPR036890">
    <property type="entry name" value="HATPase_C_sf"/>
</dbReference>
<evidence type="ECO:0000259" key="15">
    <source>
        <dbReference type="PROSITE" id="PS50894"/>
    </source>
</evidence>
<evidence type="ECO:0000256" key="9">
    <source>
        <dbReference type="ARBA" id="ARBA00022840"/>
    </source>
</evidence>
<dbReference type="GO" id="GO:0005524">
    <property type="term" value="F:ATP binding"/>
    <property type="evidence" value="ECO:0007669"/>
    <property type="project" value="UniProtKB-KW"/>
</dbReference>
<dbReference type="OrthoDB" id="9803176at2"/>
<dbReference type="FunFam" id="3.30.565.10:FF:000016">
    <property type="entry name" value="Chemotaxis protein CheA, putative"/>
    <property type="match status" value="1"/>
</dbReference>
<sequence length="662" mass="71706">MTMTDPIEIFRQEAQELLEQLEASLLDLDGASDGRDLVDTVFRALHTIKGSGAMMGYGSVADFTHDFETAFDRVRNGLVPVSPDLIAVSLAAKDHIRALIETPDRVDPAESERILGDLRHVVDGTDVTATAAPDAPDAVTWRVRFRLAKDAMATGTNPLLLLDELRSLGNATVAALTDTIPPLDEMEADDCHLGWDVTLDTAHPKSTIKEVFMFVIDDMELRIERVEETARSPEPTAPVASPVIAPIAAPIASPEADEPRPERDAAKPGMSLRVAAERLDELMDRVGELVIAQARLTQLAAVSADPNVKSVAEELERLTSGLRDTTMGIRMVPIGSLFGRFRRLVHDLSRSLGKRVDLITAGEGTELDKTMIERLAEPVVHLIRNAIDHGLEGPDERADRGKPATGTLRLVARHAGAEVLVSIIDDGRGLDRDRIRAKAEERGLLAPGTEIADGDLFQFLFHPGFSTAREISAVSGRGVGMDVVKRTVEGLHGGIDIATTPGRGTVVTLRLPLTLAIIDGLLVRVGQGRYVIPLSAVEECVALTLADDTRSKGRSFLNIRDDLVPFMRLRDLFMTNLAPDPHQRVVIVASGDFRVGLVVDQIIGSHQTVIKSLSRLHADVETFSGATILGDGTLALILDVAQLVELGRAREERQGARRLEVA</sequence>
<dbReference type="AlphaFoldDB" id="W9HAC4"/>
<dbReference type="Pfam" id="PF01627">
    <property type="entry name" value="Hpt"/>
    <property type="match status" value="1"/>
</dbReference>
<accession>W9HAC4</accession>
<evidence type="ECO:0000256" key="11">
    <source>
        <dbReference type="ARBA" id="ARBA00035100"/>
    </source>
</evidence>
<dbReference type="PROSITE" id="PS50894">
    <property type="entry name" value="HPT"/>
    <property type="match status" value="1"/>
</dbReference>
<dbReference type="InterPro" id="IPR051315">
    <property type="entry name" value="Bact_Chemotaxis_CheA"/>
</dbReference>
<evidence type="ECO:0000256" key="12">
    <source>
        <dbReference type="PROSITE-ProRule" id="PRU00110"/>
    </source>
</evidence>
<name>W9HAC4_9PROT</name>
<reference evidence="16 17" key="1">
    <citation type="submission" date="2013-08" db="EMBL/GenBank/DDBJ databases">
        <title>The genome sequence of Skermanella stibiiresistens.</title>
        <authorList>
            <person name="Zhu W."/>
            <person name="Wang G."/>
        </authorList>
    </citation>
    <scope>NUCLEOTIDE SEQUENCE [LARGE SCALE GENOMIC DNA]</scope>
    <source>
        <strain evidence="16 17">SB22</strain>
    </source>
</reference>
<keyword evidence="6" id="KW-0808">Transferase</keyword>
<evidence type="ECO:0000256" key="5">
    <source>
        <dbReference type="ARBA" id="ARBA00022553"/>
    </source>
</evidence>
<dbReference type="InterPro" id="IPR008207">
    <property type="entry name" value="Sig_transdc_His_kin_Hpt_dom"/>
</dbReference>
<dbReference type="InterPro" id="IPR003594">
    <property type="entry name" value="HATPase_dom"/>
</dbReference>
<dbReference type="SMART" id="SM01231">
    <property type="entry name" value="H-kinase_dim"/>
    <property type="match status" value="1"/>
</dbReference>
<evidence type="ECO:0000259" key="13">
    <source>
        <dbReference type="PROSITE" id="PS50109"/>
    </source>
</evidence>
<dbReference type="Pfam" id="PF02518">
    <property type="entry name" value="HATPase_c"/>
    <property type="match status" value="1"/>
</dbReference>
<dbReference type="PANTHER" id="PTHR43395:SF10">
    <property type="entry name" value="CHEMOTAXIS PROTEIN CHEA"/>
    <property type="match status" value="1"/>
</dbReference>
<evidence type="ECO:0000256" key="2">
    <source>
        <dbReference type="ARBA" id="ARBA00012438"/>
    </source>
</evidence>
<keyword evidence="5 12" id="KW-0597">Phosphoprotein</keyword>
<dbReference type="InterPro" id="IPR036641">
    <property type="entry name" value="HPT_dom_sf"/>
</dbReference>
<evidence type="ECO:0000313" key="17">
    <source>
        <dbReference type="Proteomes" id="UP000019486"/>
    </source>
</evidence>
<proteinExistence type="predicted"/>
<dbReference type="SUPFAM" id="SSF55874">
    <property type="entry name" value="ATPase domain of HSP90 chaperone/DNA topoisomerase II/histidine kinase"/>
    <property type="match status" value="1"/>
</dbReference>
<evidence type="ECO:0000259" key="14">
    <source>
        <dbReference type="PROSITE" id="PS50851"/>
    </source>
</evidence>
<evidence type="ECO:0000256" key="10">
    <source>
        <dbReference type="ARBA" id="ARBA00023012"/>
    </source>
</evidence>
<dbReference type="GO" id="GO:0005737">
    <property type="term" value="C:cytoplasm"/>
    <property type="evidence" value="ECO:0007669"/>
    <property type="project" value="InterPro"/>
</dbReference>
<dbReference type="PRINTS" id="PR00344">
    <property type="entry name" value="BCTRLSENSOR"/>
</dbReference>
<evidence type="ECO:0000256" key="4">
    <source>
        <dbReference type="ARBA" id="ARBA00022500"/>
    </source>
</evidence>
<dbReference type="SMART" id="SM00073">
    <property type="entry name" value="HPT"/>
    <property type="match status" value="1"/>
</dbReference>
<dbReference type="PROSITE" id="PS50109">
    <property type="entry name" value="HIS_KIN"/>
    <property type="match status" value="1"/>
</dbReference>
<feature type="modified residue" description="Phosphohistidine" evidence="12">
    <location>
        <position position="46"/>
    </location>
</feature>
<dbReference type="Gene3D" id="3.30.565.10">
    <property type="entry name" value="Histidine kinase-like ATPase, C-terminal domain"/>
    <property type="match status" value="1"/>
</dbReference>
<dbReference type="SUPFAM" id="SSF47226">
    <property type="entry name" value="Histidine-containing phosphotransfer domain, HPT domain"/>
    <property type="match status" value="1"/>
</dbReference>
<comment type="function">
    <text evidence="11">Involved in the transmission of sensory signals from the chemoreceptors to the flagellar motors. CheA is autophosphorylated; it can transfer its phosphate group to either CheB or CheY.</text>
</comment>
<dbReference type="SMART" id="SM00260">
    <property type="entry name" value="CheW"/>
    <property type="match status" value="1"/>
</dbReference>
<keyword evidence="7" id="KW-0547">Nucleotide-binding</keyword>
<dbReference type="CDD" id="cd00731">
    <property type="entry name" value="CheA_reg"/>
    <property type="match status" value="1"/>
</dbReference>
<dbReference type="STRING" id="1385369.N825_24095"/>
<dbReference type="GO" id="GO:0006935">
    <property type="term" value="P:chemotaxis"/>
    <property type="evidence" value="ECO:0007669"/>
    <property type="project" value="UniProtKB-KW"/>
</dbReference>
<feature type="domain" description="CheW-like" evidence="14">
    <location>
        <begin position="517"/>
        <end position="649"/>
    </location>
</feature>
<dbReference type="InterPro" id="IPR002545">
    <property type="entry name" value="CheW-lke_dom"/>
</dbReference>
<keyword evidence="10" id="KW-0902">Two-component regulatory system</keyword>
<dbReference type="InterPro" id="IPR005467">
    <property type="entry name" value="His_kinase_dom"/>
</dbReference>
<dbReference type="SUPFAM" id="SSF50341">
    <property type="entry name" value="CheW-like"/>
    <property type="match status" value="1"/>
</dbReference>
<keyword evidence="8" id="KW-0418">Kinase</keyword>
<dbReference type="Gene3D" id="2.30.30.40">
    <property type="entry name" value="SH3 Domains"/>
    <property type="match status" value="1"/>
</dbReference>
<dbReference type="PANTHER" id="PTHR43395">
    <property type="entry name" value="SENSOR HISTIDINE KINASE CHEA"/>
    <property type="match status" value="1"/>
</dbReference>
<comment type="caution">
    <text evidence="16">The sequence shown here is derived from an EMBL/GenBank/DDBJ whole genome shotgun (WGS) entry which is preliminary data.</text>
</comment>
<dbReference type="InterPro" id="IPR036097">
    <property type="entry name" value="HisK_dim/P_sf"/>
</dbReference>
<dbReference type="Pfam" id="PF01584">
    <property type="entry name" value="CheW"/>
    <property type="match status" value="1"/>
</dbReference>
<evidence type="ECO:0000256" key="6">
    <source>
        <dbReference type="ARBA" id="ARBA00022679"/>
    </source>
</evidence>
<dbReference type="PROSITE" id="PS50851">
    <property type="entry name" value="CHEW"/>
    <property type="match status" value="1"/>
</dbReference>
<dbReference type="PATRIC" id="fig|1385369.3.peg.1150"/>
<dbReference type="InterPro" id="IPR004358">
    <property type="entry name" value="Sig_transdc_His_kin-like_C"/>
</dbReference>
<evidence type="ECO:0000256" key="3">
    <source>
        <dbReference type="ARBA" id="ARBA00021495"/>
    </source>
</evidence>
<feature type="domain" description="Histidine kinase" evidence="13">
    <location>
        <begin position="260"/>
        <end position="515"/>
    </location>
</feature>
<dbReference type="SMART" id="SM00387">
    <property type="entry name" value="HATPase_c"/>
    <property type="match status" value="1"/>
</dbReference>
<evidence type="ECO:0000256" key="1">
    <source>
        <dbReference type="ARBA" id="ARBA00000085"/>
    </source>
</evidence>
<dbReference type="Gene3D" id="1.10.287.560">
    <property type="entry name" value="Histidine kinase CheA-like, homodimeric domain"/>
    <property type="match status" value="1"/>
</dbReference>
<protein>
    <recommendedName>
        <fullName evidence="3">Chemotaxis protein CheA</fullName>
        <ecNumber evidence="2">2.7.13.3</ecNumber>
    </recommendedName>
</protein>
<dbReference type="Proteomes" id="UP000019486">
    <property type="component" value="Unassembled WGS sequence"/>
</dbReference>
<organism evidence="16 17">
    <name type="scientific">Skermanella stibiiresistens SB22</name>
    <dbReference type="NCBI Taxonomy" id="1385369"/>
    <lineage>
        <taxon>Bacteria</taxon>
        <taxon>Pseudomonadati</taxon>
        <taxon>Pseudomonadota</taxon>
        <taxon>Alphaproteobacteria</taxon>
        <taxon>Rhodospirillales</taxon>
        <taxon>Azospirillaceae</taxon>
        <taxon>Skermanella</taxon>
    </lineage>
</organism>
<dbReference type="CDD" id="cd00088">
    <property type="entry name" value="HPT"/>
    <property type="match status" value="1"/>
</dbReference>
<comment type="catalytic activity">
    <reaction evidence="1">
        <text>ATP + protein L-histidine = ADP + protein N-phospho-L-histidine.</text>
        <dbReference type="EC" id="2.7.13.3"/>
    </reaction>
</comment>
<dbReference type="SUPFAM" id="SSF47384">
    <property type="entry name" value="Homodimeric domain of signal transducing histidine kinase"/>
    <property type="match status" value="1"/>
</dbReference>
<dbReference type="Gene3D" id="1.20.120.160">
    <property type="entry name" value="HPT domain"/>
    <property type="match status" value="1"/>
</dbReference>
<dbReference type="CDD" id="cd16916">
    <property type="entry name" value="HATPase_CheA-like"/>
    <property type="match status" value="1"/>
</dbReference>
<feature type="domain" description="HPt" evidence="15">
    <location>
        <begin position="1"/>
        <end position="103"/>
    </location>
</feature>